<feature type="transmembrane region" description="Helical" evidence="1">
    <location>
        <begin position="118"/>
        <end position="139"/>
    </location>
</feature>
<evidence type="ECO:0008006" key="4">
    <source>
        <dbReference type="Google" id="ProtNLM"/>
    </source>
</evidence>
<keyword evidence="1" id="KW-1133">Transmembrane helix</keyword>
<dbReference type="AlphaFoldDB" id="A0ABD6CPC4"/>
<gene>
    <name evidence="2" type="ORF">ACFSBX_13705</name>
</gene>
<comment type="caution">
    <text evidence="2">The sequence shown here is derived from an EMBL/GenBank/DDBJ whole genome shotgun (WGS) entry which is preliminary data.</text>
</comment>
<dbReference type="EMBL" id="JBHUDK010000012">
    <property type="protein sequence ID" value="MFD1600014.1"/>
    <property type="molecule type" value="Genomic_DNA"/>
</dbReference>
<sequence>MWSLTDRDIERGIRQAIVAVFVIGIRRRNPGAVVNSIFALLGTYLPDAAERWFDVEFRPWQRVYIGVAMVTHAVGMLGSYDSIGWWDHLTHTLSASILGGFAFTAAKRRGRNPRPRVLGAVVIGGLLWELIEYVIHAVADRLGIEPILVVYSTRDTVLDLLFNLVGALLVLVFGEHLLGNLVYSGES</sequence>
<evidence type="ECO:0000256" key="1">
    <source>
        <dbReference type="SAM" id="Phobius"/>
    </source>
</evidence>
<dbReference type="Pfam" id="PF09997">
    <property type="entry name" value="DUF2238"/>
    <property type="match status" value="1"/>
</dbReference>
<dbReference type="RefSeq" id="WP_256421220.1">
    <property type="nucleotide sequence ID" value="NZ_JANHDI010000006.1"/>
</dbReference>
<evidence type="ECO:0000313" key="3">
    <source>
        <dbReference type="Proteomes" id="UP001597085"/>
    </source>
</evidence>
<feature type="transmembrane region" description="Helical" evidence="1">
    <location>
        <begin position="161"/>
        <end position="183"/>
    </location>
</feature>
<reference evidence="2 3" key="1">
    <citation type="journal article" date="2019" name="Int. J. Syst. Evol. Microbiol.">
        <title>The Global Catalogue of Microorganisms (GCM) 10K type strain sequencing project: providing services to taxonomists for standard genome sequencing and annotation.</title>
        <authorList>
            <consortium name="The Broad Institute Genomics Platform"/>
            <consortium name="The Broad Institute Genome Sequencing Center for Infectious Disease"/>
            <person name="Wu L."/>
            <person name="Ma J."/>
        </authorList>
    </citation>
    <scope>NUCLEOTIDE SEQUENCE [LARGE SCALE GENOMIC DNA]</scope>
    <source>
        <strain evidence="2 3">CGMCC 1.12121</strain>
    </source>
</reference>
<dbReference type="Proteomes" id="UP001597085">
    <property type="component" value="Unassembled WGS sequence"/>
</dbReference>
<keyword evidence="1" id="KW-0472">Membrane</keyword>
<name>A0ABD6CPC4_9EURY</name>
<organism evidence="2 3">
    <name type="scientific">Halobellus rarus</name>
    <dbReference type="NCBI Taxonomy" id="1126237"/>
    <lineage>
        <taxon>Archaea</taxon>
        <taxon>Methanobacteriati</taxon>
        <taxon>Methanobacteriota</taxon>
        <taxon>Stenosarchaea group</taxon>
        <taxon>Halobacteria</taxon>
        <taxon>Halobacteriales</taxon>
        <taxon>Haloferacaceae</taxon>
        <taxon>Halobellus</taxon>
    </lineage>
</organism>
<dbReference type="InterPro" id="IPR014509">
    <property type="entry name" value="YjdF-like"/>
</dbReference>
<protein>
    <recommendedName>
        <fullName evidence="4">DUF2238 domain-containing protein</fullName>
    </recommendedName>
</protein>
<keyword evidence="3" id="KW-1185">Reference proteome</keyword>
<keyword evidence="1" id="KW-0812">Transmembrane</keyword>
<proteinExistence type="predicted"/>
<evidence type="ECO:0000313" key="2">
    <source>
        <dbReference type="EMBL" id="MFD1600014.1"/>
    </source>
</evidence>
<accession>A0ABD6CPC4</accession>